<keyword evidence="2" id="KW-1185">Reference proteome</keyword>
<protein>
    <submittedName>
        <fullName evidence="3">Uncharacterized protein LOC125777866</fullName>
    </submittedName>
</protein>
<feature type="compositionally biased region" description="Polar residues" evidence="1">
    <location>
        <begin position="109"/>
        <end position="122"/>
    </location>
</feature>
<reference evidence="2" key="1">
    <citation type="submission" date="2025-05" db="UniProtKB">
        <authorList>
            <consortium name="RefSeq"/>
        </authorList>
    </citation>
    <scope>NUCLEOTIDE SEQUENCE [LARGE SCALE GENOMIC DNA]</scope>
</reference>
<name>A0ABM3JKY4_BACDO</name>
<dbReference type="GeneID" id="125777866"/>
<proteinExistence type="predicted"/>
<sequence>MELWEGIASALNNIGPPIRSGSEWNKLDYKLKLKRKIADNRKEIAATGGGPYNQRSLTPLEQAVDELLSLQQAVNPSGAAFGSTTPAPAPAPAYLEEEHLDDVEVQPEQAGNVSISSRQAPTSRVEGRENLRMKALEKHGETQESLVGIMHNINSMGWPTRRIESGSVWETLLR</sequence>
<evidence type="ECO:0000313" key="2">
    <source>
        <dbReference type="Proteomes" id="UP001652620"/>
    </source>
</evidence>
<accession>A0ABM3JKY4</accession>
<reference evidence="3" key="2">
    <citation type="submission" date="2025-08" db="UniProtKB">
        <authorList>
            <consortium name="RefSeq"/>
        </authorList>
    </citation>
    <scope>IDENTIFICATION</scope>
    <source>
        <tissue evidence="3">Adult</tissue>
    </source>
</reference>
<organism evidence="2 3">
    <name type="scientific">Bactrocera dorsalis</name>
    <name type="common">Oriental fruit fly</name>
    <name type="synonym">Dacus dorsalis</name>
    <dbReference type="NCBI Taxonomy" id="27457"/>
    <lineage>
        <taxon>Eukaryota</taxon>
        <taxon>Metazoa</taxon>
        <taxon>Ecdysozoa</taxon>
        <taxon>Arthropoda</taxon>
        <taxon>Hexapoda</taxon>
        <taxon>Insecta</taxon>
        <taxon>Pterygota</taxon>
        <taxon>Neoptera</taxon>
        <taxon>Endopterygota</taxon>
        <taxon>Diptera</taxon>
        <taxon>Brachycera</taxon>
        <taxon>Muscomorpha</taxon>
        <taxon>Tephritoidea</taxon>
        <taxon>Tephritidae</taxon>
        <taxon>Bactrocera</taxon>
        <taxon>Bactrocera</taxon>
    </lineage>
</organism>
<evidence type="ECO:0000313" key="3">
    <source>
        <dbReference type="RefSeq" id="XP_049309896.1"/>
    </source>
</evidence>
<gene>
    <name evidence="3" type="primary">LOC125777866</name>
</gene>
<dbReference type="Proteomes" id="UP001652620">
    <property type="component" value="Chromosome 1"/>
</dbReference>
<feature type="region of interest" description="Disordered" evidence="1">
    <location>
        <begin position="108"/>
        <end position="128"/>
    </location>
</feature>
<evidence type="ECO:0000256" key="1">
    <source>
        <dbReference type="SAM" id="MobiDB-lite"/>
    </source>
</evidence>
<dbReference type="RefSeq" id="XP_049309896.1">
    <property type="nucleotide sequence ID" value="XM_049453939.1"/>
</dbReference>